<evidence type="ECO:0000313" key="2">
    <source>
        <dbReference type="EMBL" id="MBB5426859.1"/>
    </source>
</evidence>
<dbReference type="AlphaFoldDB" id="A0A7W8QAS0"/>
<evidence type="ECO:0000313" key="3">
    <source>
        <dbReference type="Proteomes" id="UP000592780"/>
    </source>
</evidence>
<evidence type="ECO:0000256" key="1">
    <source>
        <dbReference type="SAM" id="MobiDB-lite"/>
    </source>
</evidence>
<feature type="compositionally biased region" description="Polar residues" evidence="1">
    <location>
        <begin position="76"/>
        <end position="92"/>
    </location>
</feature>
<comment type="caution">
    <text evidence="2">The sequence shown here is derived from an EMBL/GenBank/DDBJ whole genome shotgun (WGS) entry which is preliminary data.</text>
</comment>
<keyword evidence="3" id="KW-1185">Reference proteome</keyword>
<gene>
    <name evidence="2" type="ORF">HDG40_005038</name>
</gene>
<dbReference type="RefSeq" id="WP_157646366.1">
    <property type="nucleotide sequence ID" value="NZ_JACHDD010000008.1"/>
</dbReference>
<sequence length="105" mass="10603">MSSFSRLSPRLKPSFHQLPQIAKTVSVLAFTAGILSLAGCGGETNDDGSTQSVTANSSLSANPVANAATGAYSNGVVPSNNGSPPVQANGQPYNRAVIQRAGQGD</sequence>
<dbReference type="EMBL" id="JACHDD010000008">
    <property type="protein sequence ID" value="MBB5426859.1"/>
    <property type="molecule type" value="Genomic_DNA"/>
</dbReference>
<protein>
    <submittedName>
        <fullName evidence="2">Uncharacterized protein</fullName>
    </submittedName>
</protein>
<reference evidence="2 3" key="1">
    <citation type="submission" date="2020-08" db="EMBL/GenBank/DDBJ databases">
        <title>Genomic Encyclopedia of Type Strains, Phase IV (KMG-V): Genome sequencing to study the core and pangenomes of soil and plant-associated prokaryotes.</title>
        <authorList>
            <person name="Whitman W."/>
        </authorList>
    </citation>
    <scope>NUCLEOTIDE SEQUENCE [LARGE SCALE GENOMIC DNA]</scope>
    <source>
        <strain evidence="2 3">JPY158</strain>
    </source>
</reference>
<organism evidence="2 3">
    <name type="scientific">Paraburkholderia atlantica</name>
    <dbReference type="NCBI Taxonomy" id="2654982"/>
    <lineage>
        <taxon>Bacteria</taxon>
        <taxon>Pseudomonadati</taxon>
        <taxon>Pseudomonadota</taxon>
        <taxon>Betaproteobacteria</taxon>
        <taxon>Burkholderiales</taxon>
        <taxon>Burkholderiaceae</taxon>
        <taxon>Paraburkholderia</taxon>
    </lineage>
</organism>
<accession>A0A7W8QAS0</accession>
<name>A0A7W8QAS0_PARAM</name>
<proteinExistence type="predicted"/>
<feature type="region of interest" description="Disordered" evidence="1">
    <location>
        <begin position="70"/>
        <end position="105"/>
    </location>
</feature>
<dbReference type="Proteomes" id="UP000592780">
    <property type="component" value="Unassembled WGS sequence"/>
</dbReference>